<feature type="signal peptide" evidence="1">
    <location>
        <begin position="1"/>
        <end position="20"/>
    </location>
</feature>
<evidence type="ECO:0000313" key="3">
    <source>
        <dbReference type="Proteomes" id="UP000472277"/>
    </source>
</evidence>
<keyword evidence="3" id="KW-1185">Reference proteome</keyword>
<name>A0A673ZU17_SALTR</name>
<dbReference type="AlphaFoldDB" id="A0A673ZU17"/>
<sequence length="50" mass="5611">MLLFYVLVTQLTVLVTKVQSNAICNALRVPFAPSYRQHTSSCDKPILCNL</sequence>
<accession>A0A673ZU17</accession>
<dbReference type="InParanoid" id="A0A673ZU17"/>
<keyword evidence="1" id="KW-0732">Signal</keyword>
<feature type="chain" id="PRO_5025561875" description="Chemokine interleukin-8-like domain-containing protein" evidence="1">
    <location>
        <begin position="21"/>
        <end position="50"/>
    </location>
</feature>
<reference evidence="2" key="2">
    <citation type="submission" date="2025-09" db="UniProtKB">
        <authorList>
            <consortium name="Ensembl"/>
        </authorList>
    </citation>
    <scope>IDENTIFICATION</scope>
</reference>
<reference evidence="2" key="1">
    <citation type="submission" date="2025-08" db="UniProtKB">
        <authorList>
            <consortium name="Ensembl"/>
        </authorList>
    </citation>
    <scope>IDENTIFICATION</scope>
</reference>
<protein>
    <recommendedName>
        <fullName evidence="4">Chemokine interleukin-8-like domain-containing protein</fullName>
    </recommendedName>
</protein>
<evidence type="ECO:0008006" key="4">
    <source>
        <dbReference type="Google" id="ProtNLM"/>
    </source>
</evidence>
<dbReference type="Ensembl" id="ENSSTUT00000052665.1">
    <property type="protein sequence ID" value="ENSSTUP00000050363.1"/>
    <property type="gene ID" value="ENSSTUG00000021296.1"/>
</dbReference>
<organism evidence="2 3">
    <name type="scientific">Salmo trutta</name>
    <name type="common">Brown trout</name>
    <dbReference type="NCBI Taxonomy" id="8032"/>
    <lineage>
        <taxon>Eukaryota</taxon>
        <taxon>Metazoa</taxon>
        <taxon>Chordata</taxon>
        <taxon>Craniata</taxon>
        <taxon>Vertebrata</taxon>
        <taxon>Euteleostomi</taxon>
        <taxon>Actinopterygii</taxon>
        <taxon>Neopterygii</taxon>
        <taxon>Teleostei</taxon>
        <taxon>Protacanthopterygii</taxon>
        <taxon>Salmoniformes</taxon>
        <taxon>Salmonidae</taxon>
        <taxon>Salmoninae</taxon>
        <taxon>Salmo</taxon>
    </lineage>
</organism>
<dbReference type="Proteomes" id="UP000472277">
    <property type="component" value="Chromosome 33"/>
</dbReference>
<proteinExistence type="predicted"/>
<evidence type="ECO:0000256" key="1">
    <source>
        <dbReference type="SAM" id="SignalP"/>
    </source>
</evidence>
<evidence type="ECO:0000313" key="2">
    <source>
        <dbReference type="Ensembl" id="ENSSTUP00000050363.1"/>
    </source>
</evidence>